<feature type="compositionally biased region" description="Low complexity" evidence="1">
    <location>
        <begin position="315"/>
        <end position="328"/>
    </location>
</feature>
<dbReference type="EMBL" id="JAAVUN010000018">
    <property type="protein sequence ID" value="NKE10183.1"/>
    <property type="molecule type" value="Genomic_DNA"/>
</dbReference>
<protein>
    <submittedName>
        <fullName evidence="3">Uncharacterized protein</fullName>
    </submittedName>
</protein>
<organism evidence="3 4">
    <name type="scientific">Kocuria subflava</name>
    <dbReference type="NCBI Taxonomy" id="1736139"/>
    <lineage>
        <taxon>Bacteria</taxon>
        <taxon>Bacillati</taxon>
        <taxon>Actinomycetota</taxon>
        <taxon>Actinomycetes</taxon>
        <taxon>Micrococcales</taxon>
        <taxon>Micrococcaceae</taxon>
        <taxon>Kocuria</taxon>
    </lineage>
</organism>
<gene>
    <name evidence="3" type="ORF">GTW58_09615</name>
</gene>
<keyword evidence="2" id="KW-0472">Membrane</keyword>
<proteinExistence type="predicted"/>
<dbReference type="Proteomes" id="UP000521379">
    <property type="component" value="Unassembled WGS sequence"/>
</dbReference>
<evidence type="ECO:0000256" key="1">
    <source>
        <dbReference type="SAM" id="MobiDB-lite"/>
    </source>
</evidence>
<accession>A0A846TP34</accession>
<comment type="caution">
    <text evidence="3">The sequence shown here is derived from an EMBL/GenBank/DDBJ whole genome shotgun (WGS) entry which is preliminary data.</text>
</comment>
<reference evidence="3 4" key="1">
    <citation type="submission" date="2020-02" db="EMBL/GenBank/DDBJ databases">
        <authorList>
            <person name="Sun Q."/>
        </authorList>
    </citation>
    <scope>NUCLEOTIDE SEQUENCE [LARGE SCALE GENOMIC DNA]</scope>
    <source>
        <strain evidence="3 4">YIM 13062</strain>
    </source>
</reference>
<feature type="compositionally biased region" description="Polar residues" evidence="1">
    <location>
        <begin position="1"/>
        <end position="13"/>
    </location>
</feature>
<keyword evidence="2" id="KW-1133">Transmembrane helix</keyword>
<feature type="compositionally biased region" description="Polar residues" evidence="1">
    <location>
        <begin position="289"/>
        <end position="304"/>
    </location>
</feature>
<dbReference type="RefSeq" id="WP_119933242.1">
    <property type="nucleotide sequence ID" value="NZ_JAAVUN010000018.1"/>
</dbReference>
<keyword evidence="2" id="KW-0812">Transmembrane</keyword>
<sequence length="415" mass="45434">MSSHRNTTDSQPVQPEPHEPDVGRRHKWDVLPKLVALGDRDRTQKVRRSLWTWLVVVVIAVSVIGLSVNWMLVERKPQDPVESWLQSMVDGSSRQGLATFSTGFGYSGASALPNRAYRAAEGRIDRWEITDVQTNGDSGAVSAKVWWADGEVPEGHSQGEEHTWSVLKEHRTGPFNDSWVLQDHESATLSVISPGTSAITINGVNQRLSARDRAAADGSGGLWTWEAMPGQFVVDLPQNGDYILKTPLDPVTVQLDDPSSHEVTIELEPSPNLWEEVDQAIAEKIDDCMSQNSVAPSDCPSSQRWADGNVPNAQAPESPMATPTTTASPTPLEAPALGSSIENVEWELVSRPSLWLVPDEDTGSQLDWKASEHSAAQARLTYLEDGRRVEETINFPVHVNVTSDGSSAEITVNLD</sequence>
<evidence type="ECO:0000256" key="2">
    <source>
        <dbReference type="SAM" id="Phobius"/>
    </source>
</evidence>
<dbReference type="AlphaFoldDB" id="A0A846TP34"/>
<evidence type="ECO:0000313" key="3">
    <source>
        <dbReference type="EMBL" id="NKE10183.1"/>
    </source>
</evidence>
<feature type="region of interest" description="Disordered" evidence="1">
    <location>
        <begin position="289"/>
        <end position="328"/>
    </location>
</feature>
<feature type="transmembrane region" description="Helical" evidence="2">
    <location>
        <begin position="50"/>
        <end position="72"/>
    </location>
</feature>
<feature type="region of interest" description="Disordered" evidence="1">
    <location>
        <begin position="1"/>
        <end position="25"/>
    </location>
</feature>
<evidence type="ECO:0000313" key="4">
    <source>
        <dbReference type="Proteomes" id="UP000521379"/>
    </source>
</evidence>
<keyword evidence="4" id="KW-1185">Reference proteome</keyword>
<name>A0A846TP34_9MICC</name>